<dbReference type="KEGG" id="bpm:BURPS1710b_1796"/>
<dbReference type="Proteomes" id="UP000002700">
    <property type="component" value="Chromosome I"/>
</dbReference>
<feature type="compositionally biased region" description="Basic and acidic residues" evidence="1">
    <location>
        <begin position="363"/>
        <end position="397"/>
    </location>
</feature>
<evidence type="ECO:0000313" key="3">
    <source>
        <dbReference type="Proteomes" id="UP000002700"/>
    </source>
</evidence>
<dbReference type="EMBL" id="CP000124">
    <property type="protein sequence ID" value="ABA48373.1"/>
    <property type="molecule type" value="Genomic_DNA"/>
</dbReference>
<feature type="compositionally biased region" description="Basic residues" evidence="1">
    <location>
        <begin position="353"/>
        <end position="362"/>
    </location>
</feature>
<evidence type="ECO:0000256" key="1">
    <source>
        <dbReference type="SAM" id="MobiDB-lite"/>
    </source>
</evidence>
<feature type="region of interest" description="Disordered" evidence="1">
    <location>
        <begin position="612"/>
        <end position="649"/>
    </location>
</feature>
<feature type="region of interest" description="Disordered" evidence="1">
    <location>
        <begin position="353"/>
        <end position="459"/>
    </location>
</feature>
<accession>Q3JTA6</accession>
<dbReference type="AlphaFoldDB" id="Q3JTA6"/>
<dbReference type="EnsemblBacteria" id="ABA48373">
    <property type="protein sequence ID" value="ABA48373"/>
    <property type="gene ID" value="BURPS1710b_1796"/>
</dbReference>
<organism evidence="2 3">
    <name type="scientific">Burkholderia pseudomallei (strain 1710b)</name>
    <dbReference type="NCBI Taxonomy" id="320372"/>
    <lineage>
        <taxon>Bacteria</taxon>
        <taxon>Pseudomonadati</taxon>
        <taxon>Pseudomonadota</taxon>
        <taxon>Betaproteobacteria</taxon>
        <taxon>Burkholderiales</taxon>
        <taxon>Burkholderiaceae</taxon>
        <taxon>Burkholderia</taxon>
        <taxon>pseudomallei group</taxon>
    </lineage>
</organism>
<evidence type="ECO:0000313" key="2">
    <source>
        <dbReference type="EMBL" id="ABA48373.1"/>
    </source>
</evidence>
<feature type="compositionally biased region" description="Basic and acidic residues" evidence="1">
    <location>
        <begin position="614"/>
        <end position="627"/>
    </location>
</feature>
<name>Q3JTA6_BURP1</name>
<reference evidence="2 3" key="1">
    <citation type="submission" date="2005-09" db="EMBL/GenBank/DDBJ databases">
        <authorList>
            <person name="Woods D.E."/>
            <person name="Nierman W.C."/>
        </authorList>
    </citation>
    <scope>NUCLEOTIDE SEQUENCE [LARGE SCALE GENOMIC DNA]</scope>
    <source>
        <strain evidence="2 3">1710b</strain>
    </source>
</reference>
<gene>
    <name evidence="2" type="ordered locus">BURPS1710b_1796</name>
</gene>
<dbReference type="HOGENOM" id="CLU_421924_0_0_4"/>
<protein>
    <submittedName>
        <fullName evidence="2">Uncharacterized protein</fullName>
    </submittedName>
</protein>
<sequence>MVVRDQHLNAHLPSSFWIAAIARLRRMRNAAQQMVHHRENVPGRAANRARVARRQQMVEFVEQRVDMRLPEQAVRAARRMAPRAQLALGQAVAQMARERIPVAFERAAAGEQDRVARRAWRGGRAESREQARRIDARRIEAQRGHGLDRLDERTLERVERRRLADAQRHARIDAARMLGVRYERRHADDGRRAHARIRMRTDRRRQRDAVHARHPAVGEHDVVRGRAECAQRLVAARAEARVVTERVELIAQHDAIHLLIVDDEHPIRARFGPRRRVRARRVARIARVERGAQAVDERSPAERIAAQAHVRAAVGPAGERRRIGHADPAELRARRIDARVVAQHRLDIRRAARGHPHARRARVRGERGRERGVAHVDRHDPPRERIVRIAARRDRAANARGRRRSPAFVTRQRHVPSQQSRELARDRKPEPRSRFHAPCAARRARERREQPPQLVGGNADARVDDRRDELDHAVDVVRRAHAHRHAAALRVLDAVADQVDENLPQPIAVRQHRGGHVGIDVQPQPQTLAMRVHREHRAHAVDELAHVDTRLLDRELPRLDARVIENVVQHPRERLPRVLHEPEQPLLLRREQPLPHQLDEREHAVHRRAQFVARGRERAPARSERRLQPLQVAVRPSVAQQRDEHVAAP</sequence>
<proteinExistence type="predicted"/>
<feature type="compositionally biased region" description="Basic and acidic residues" evidence="1">
    <location>
        <begin position="422"/>
        <end position="433"/>
    </location>
</feature>